<gene>
    <name evidence="2" type="ORF">MN116_000354</name>
</gene>
<feature type="non-terminal residue" evidence="2">
    <location>
        <position position="1"/>
    </location>
</feature>
<sequence length="262" mass="29145">MCLPILTKIRRMMKKKKVKLFRKKVEYGIQENIKAEYITHVADENVINVDYAEDGRRDGDEEREEAAEGADKLCEEVKIGSEGRDSYVVVCDDDDDDDSAINLIEDSNQCNSIIDVNSDNNDNASSNISNNNDNNRNNNYNKSNNKNGNSVYGSHRNGSSVSGSHNHIREEAAEGADKLCEEVKIGSEGRDSYVVVCDDDDDDDSAINLIEDSNQCNSIIDVNSDNNDNASSNISNNNDNNRNNNYNKSNNKNGNSVYGSHR</sequence>
<accession>A0AAE2D7Q0</accession>
<reference evidence="2" key="2">
    <citation type="journal article" date="2023" name="Infect Dis Poverty">
        <title>Chromosome-scale genome of the human blood fluke Schistosoma mekongi and its implications for public health.</title>
        <authorList>
            <person name="Zhou M."/>
            <person name="Xu L."/>
            <person name="Xu D."/>
            <person name="Chen W."/>
            <person name="Khan J."/>
            <person name="Hu Y."/>
            <person name="Huang H."/>
            <person name="Wei H."/>
            <person name="Zhang Y."/>
            <person name="Chusongsang P."/>
            <person name="Tanasarnprasert K."/>
            <person name="Hu X."/>
            <person name="Limpanont Y."/>
            <person name="Lv Z."/>
        </authorList>
    </citation>
    <scope>NUCLEOTIDE SEQUENCE</scope>
    <source>
        <strain evidence="2">LV_2022a</strain>
    </source>
</reference>
<dbReference type="EMBL" id="JALJAT010000001">
    <property type="protein sequence ID" value="KAK4474309.1"/>
    <property type="molecule type" value="Genomic_DNA"/>
</dbReference>
<evidence type="ECO:0000313" key="2">
    <source>
        <dbReference type="EMBL" id="KAK4474309.1"/>
    </source>
</evidence>
<comment type="caution">
    <text evidence="2">The sequence shown here is derived from an EMBL/GenBank/DDBJ whole genome shotgun (WGS) entry which is preliminary data.</text>
</comment>
<dbReference type="Proteomes" id="UP001292079">
    <property type="component" value="Unassembled WGS sequence"/>
</dbReference>
<feature type="compositionally biased region" description="Low complexity" evidence="1">
    <location>
        <begin position="114"/>
        <end position="154"/>
    </location>
</feature>
<dbReference type="AlphaFoldDB" id="A0AAE2D7Q0"/>
<organism evidence="2 3">
    <name type="scientific">Schistosoma mekongi</name>
    <name type="common">Parasitic worm</name>
    <dbReference type="NCBI Taxonomy" id="38744"/>
    <lineage>
        <taxon>Eukaryota</taxon>
        <taxon>Metazoa</taxon>
        <taxon>Spiralia</taxon>
        <taxon>Lophotrochozoa</taxon>
        <taxon>Platyhelminthes</taxon>
        <taxon>Trematoda</taxon>
        <taxon>Digenea</taxon>
        <taxon>Strigeidida</taxon>
        <taxon>Schistosomatoidea</taxon>
        <taxon>Schistosomatidae</taxon>
        <taxon>Schistosoma</taxon>
    </lineage>
</organism>
<proteinExistence type="predicted"/>
<feature type="compositionally biased region" description="Polar residues" evidence="1">
    <location>
        <begin position="156"/>
        <end position="165"/>
    </location>
</feature>
<evidence type="ECO:0000256" key="1">
    <source>
        <dbReference type="SAM" id="MobiDB-lite"/>
    </source>
</evidence>
<name>A0AAE2D7Q0_SCHME</name>
<feature type="region of interest" description="Disordered" evidence="1">
    <location>
        <begin position="114"/>
        <end position="165"/>
    </location>
</feature>
<evidence type="ECO:0000313" key="3">
    <source>
        <dbReference type="Proteomes" id="UP001292079"/>
    </source>
</evidence>
<keyword evidence="3" id="KW-1185">Reference proteome</keyword>
<protein>
    <submittedName>
        <fullName evidence="2">Uncharacterized protein</fullName>
    </submittedName>
</protein>
<feature type="region of interest" description="Disordered" evidence="1">
    <location>
        <begin position="222"/>
        <end position="262"/>
    </location>
</feature>
<reference evidence="2" key="1">
    <citation type="submission" date="2022-04" db="EMBL/GenBank/DDBJ databases">
        <authorList>
            <person name="Xu L."/>
            <person name="Lv Z."/>
        </authorList>
    </citation>
    <scope>NUCLEOTIDE SEQUENCE</scope>
    <source>
        <strain evidence="2">LV_2022a</strain>
    </source>
</reference>